<dbReference type="Gene3D" id="1.10.260.40">
    <property type="entry name" value="lambda repressor-like DNA-binding domains"/>
    <property type="match status" value="1"/>
</dbReference>
<comment type="caution">
    <text evidence="6">The sequence shown here is derived from an EMBL/GenBank/DDBJ whole genome shotgun (WGS) entry which is preliminary data.</text>
</comment>
<dbReference type="InterPro" id="IPR001387">
    <property type="entry name" value="Cro/C1-type_HTH"/>
</dbReference>
<accession>A0A2A3YJS1</accession>
<dbReference type="InterPro" id="IPR028082">
    <property type="entry name" value="Peripla_BP_I"/>
</dbReference>
<dbReference type="InterPro" id="IPR000843">
    <property type="entry name" value="HTH_LacI"/>
</dbReference>
<evidence type="ECO:0000256" key="1">
    <source>
        <dbReference type="ARBA" id="ARBA00023015"/>
    </source>
</evidence>
<feature type="domain" description="HTH lacI-type" evidence="4">
    <location>
        <begin position="8"/>
        <end position="62"/>
    </location>
</feature>
<organism evidence="6 7">
    <name type="scientific">Brachybacterium alimentarium</name>
    <dbReference type="NCBI Taxonomy" id="47845"/>
    <lineage>
        <taxon>Bacteria</taxon>
        <taxon>Bacillati</taxon>
        <taxon>Actinomycetota</taxon>
        <taxon>Actinomycetes</taxon>
        <taxon>Micrococcales</taxon>
        <taxon>Dermabacteraceae</taxon>
        <taxon>Brachybacterium</taxon>
    </lineage>
</organism>
<keyword evidence="2" id="KW-0238">DNA-binding</keyword>
<keyword evidence="7" id="KW-1185">Reference proteome</keyword>
<dbReference type="Pfam" id="PF00356">
    <property type="entry name" value="LacI"/>
    <property type="match status" value="1"/>
</dbReference>
<dbReference type="Proteomes" id="UP000218598">
    <property type="component" value="Unassembled WGS sequence"/>
</dbReference>
<dbReference type="CDD" id="cd01392">
    <property type="entry name" value="HTH_LacI"/>
    <property type="match status" value="1"/>
</dbReference>
<reference evidence="6 7" key="1">
    <citation type="journal article" date="2017" name="Elife">
        <title>Extensive horizontal gene transfer in cheese-associated bacteria.</title>
        <authorList>
            <person name="Bonham K.S."/>
            <person name="Wolfe B.E."/>
            <person name="Dutton R.J."/>
        </authorList>
    </citation>
    <scope>NUCLEOTIDE SEQUENCE [LARGE SCALE GENOMIC DNA]</scope>
    <source>
        <strain evidence="6 7">341_9</strain>
    </source>
</reference>
<dbReference type="GO" id="GO:0003700">
    <property type="term" value="F:DNA-binding transcription factor activity"/>
    <property type="evidence" value="ECO:0007669"/>
    <property type="project" value="TreeGrafter"/>
</dbReference>
<keyword evidence="1" id="KW-0805">Transcription regulation</keyword>
<keyword evidence="3" id="KW-0804">Transcription</keyword>
<evidence type="ECO:0000256" key="2">
    <source>
        <dbReference type="ARBA" id="ARBA00023125"/>
    </source>
</evidence>
<proteinExistence type="predicted"/>
<dbReference type="PROSITE" id="PS50932">
    <property type="entry name" value="HTH_LACI_2"/>
    <property type="match status" value="1"/>
</dbReference>
<dbReference type="GO" id="GO:0000976">
    <property type="term" value="F:transcription cis-regulatory region binding"/>
    <property type="evidence" value="ECO:0007669"/>
    <property type="project" value="TreeGrafter"/>
</dbReference>
<dbReference type="PANTHER" id="PTHR30146:SF109">
    <property type="entry name" value="HTH-TYPE TRANSCRIPTIONAL REGULATOR GALS"/>
    <property type="match status" value="1"/>
</dbReference>
<evidence type="ECO:0000256" key="3">
    <source>
        <dbReference type="ARBA" id="ARBA00023163"/>
    </source>
</evidence>
<dbReference type="PROSITE" id="PS50943">
    <property type="entry name" value="HTH_CROC1"/>
    <property type="match status" value="1"/>
</dbReference>
<dbReference type="Pfam" id="PF14100">
    <property type="entry name" value="DUF6807"/>
    <property type="match status" value="1"/>
</dbReference>
<dbReference type="OrthoDB" id="3258243at2"/>
<evidence type="ECO:0000259" key="5">
    <source>
        <dbReference type="PROSITE" id="PS50943"/>
    </source>
</evidence>
<evidence type="ECO:0000313" key="7">
    <source>
        <dbReference type="Proteomes" id="UP000218598"/>
    </source>
</evidence>
<evidence type="ECO:0000313" key="6">
    <source>
        <dbReference type="EMBL" id="PCC39479.1"/>
    </source>
</evidence>
<dbReference type="PANTHER" id="PTHR30146">
    <property type="entry name" value="LACI-RELATED TRANSCRIPTIONAL REPRESSOR"/>
    <property type="match status" value="1"/>
</dbReference>
<dbReference type="Pfam" id="PF13377">
    <property type="entry name" value="Peripla_BP_3"/>
    <property type="match status" value="1"/>
</dbReference>
<dbReference type="RefSeq" id="WP_096197105.1">
    <property type="nucleotide sequence ID" value="NZ_JBQQNZ010000017.1"/>
</dbReference>
<dbReference type="CDD" id="cd06267">
    <property type="entry name" value="PBP1_LacI_sugar_binding-like"/>
    <property type="match status" value="1"/>
</dbReference>
<dbReference type="Gene3D" id="3.40.50.2300">
    <property type="match status" value="2"/>
</dbReference>
<protein>
    <submittedName>
        <fullName evidence="6">Uncharacterized protein</fullName>
    </submittedName>
</protein>
<dbReference type="InterPro" id="IPR010982">
    <property type="entry name" value="Lambda_DNA-bd_dom_sf"/>
</dbReference>
<dbReference type="SMART" id="SM00354">
    <property type="entry name" value="HTH_LACI"/>
    <property type="match status" value="1"/>
</dbReference>
<dbReference type="InterPro" id="IPR029475">
    <property type="entry name" value="DUF6807"/>
</dbReference>
<dbReference type="AlphaFoldDB" id="A0A2A3YJS1"/>
<feature type="domain" description="HTH cro/C1-type" evidence="5">
    <location>
        <begin position="9"/>
        <end position="31"/>
    </location>
</feature>
<dbReference type="InterPro" id="IPR046335">
    <property type="entry name" value="LacI/GalR-like_sensor"/>
</dbReference>
<dbReference type="EMBL" id="NRGR01000015">
    <property type="protein sequence ID" value="PCC39479.1"/>
    <property type="molecule type" value="Genomic_DNA"/>
</dbReference>
<evidence type="ECO:0000259" key="4">
    <source>
        <dbReference type="PROSITE" id="PS50932"/>
    </source>
</evidence>
<gene>
    <name evidence="6" type="ORF">CIK66_09525</name>
</gene>
<dbReference type="SUPFAM" id="SSF47413">
    <property type="entry name" value="lambda repressor-like DNA-binding domains"/>
    <property type="match status" value="1"/>
</dbReference>
<sequence>MARAGGGPTITQVAEAAGVSRATVSRVLNGRPSVDPSIGVRVREAADRLQYRPNLTARYLSTGRTLTIALVIPDLGNPMFQTILRSLSRAAEADGYSVLVAEAPSPEREAAIARDARRRCDAVVLVSPRMDDLALDDLVEQISPVVLVNRRSAHPRIASVGIDYAAGMSQLVAHLAGFGHRDLLYVAGPPRSSANRERLRALNALADADPSLSLRSIHGGSSMADGYRVAEQVLDSGATAALAFNDLAAFGLLARLNEFGVDVPGDLSVTGFDGITLTRFAVPSLTTVAQEELDAGAVAWGLLRSRIEGSGSKDSDAEGSSAAESTRRVLLEPQILRGDSTGRVPPSRIPAASTRPARTAADAVALEDKPLGWVREGRDWTLMHGGVLLSAALTGASMAPVHSPRPHLHPVRSLAGHAMTVTNPVDHRHHFGVSLALPDVNGTTYWGGRTYVEGQGPTLLANQGRQESLAEELTENGRDLHAEVRWRTHDGSDVLLEHRRTGAFLLPEHRGWGLSWHSRLEADSGALHLNSPATRGRLGAGYGGLFWRLPTADETRILVEGGRGESIAHGSTSEFIVVSRRHGEDWTSLLLVQDEAIQGRIDPWFVRVMDYVGVGTSLAWSQQRDLPADDSLEVRVRAAVLDHLVSADEVAGIIAAMPA</sequence>
<name>A0A2A3YJS1_9MICO</name>
<dbReference type="SUPFAM" id="SSF53822">
    <property type="entry name" value="Periplasmic binding protein-like I"/>
    <property type="match status" value="1"/>
</dbReference>